<evidence type="ECO:0000256" key="3">
    <source>
        <dbReference type="ARBA" id="ARBA00022737"/>
    </source>
</evidence>
<dbReference type="PROSITE" id="PS51450">
    <property type="entry name" value="LRR"/>
    <property type="match status" value="1"/>
</dbReference>
<dbReference type="InterPro" id="IPR027038">
    <property type="entry name" value="RanGap"/>
</dbReference>
<dbReference type="PANTHER" id="PTHR24113:SF12">
    <property type="entry name" value="RAN GTPASE-ACTIVATING PROTEIN 1"/>
    <property type="match status" value="1"/>
</dbReference>
<evidence type="ECO:0008006" key="6">
    <source>
        <dbReference type="Google" id="ProtNLM"/>
    </source>
</evidence>
<dbReference type="EMBL" id="JH767134">
    <property type="protein sequence ID" value="EQC41435.1"/>
    <property type="molecule type" value="Genomic_DNA"/>
</dbReference>
<dbReference type="GO" id="GO:0031267">
    <property type="term" value="F:small GTPase binding"/>
    <property type="evidence" value="ECO:0007669"/>
    <property type="project" value="TreeGrafter"/>
</dbReference>
<dbReference type="InParanoid" id="T0R4Z6"/>
<dbReference type="GO" id="GO:0006913">
    <property type="term" value="P:nucleocytoplasmic transport"/>
    <property type="evidence" value="ECO:0007669"/>
    <property type="project" value="TreeGrafter"/>
</dbReference>
<dbReference type="GO" id="GO:0005829">
    <property type="term" value="C:cytosol"/>
    <property type="evidence" value="ECO:0007669"/>
    <property type="project" value="TreeGrafter"/>
</dbReference>
<keyword evidence="2" id="KW-0433">Leucine-rich repeat</keyword>
<dbReference type="PANTHER" id="PTHR24113">
    <property type="entry name" value="RAN GTPASE-ACTIVATING PROTEIN 1"/>
    <property type="match status" value="1"/>
</dbReference>
<dbReference type="InterPro" id="IPR032675">
    <property type="entry name" value="LRR_dom_sf"/>
</dbReference>
<keyword evidence="3" id="KW-0677">Repeat</keyword>
<dbReference type="Gene3D" id="3.80.10.10">
    <property type="entry name" value="Ribonuclease Inhibitor"/>
    <property type="match status" value="2"/>
</dbReference>
<evidence type="ECO:0000256" key="2">
    <source>
        <dbReference type="ARBA" id="ARBA00022614"/>
    </source>
</evidence>
<gene>
    <name evidence="4" type="ORF">SDRG_01403</name>
</gene>
<dbReference type="OrthoDB" id="120976at2759"/>
<evidence type="ECO:0000313" key="4">
    <source>
        <dbReference type="EMBL" id="EQC41435.1"/>
    </source>
</evidence>
<dbReference type="Pfam" id="PF13516">
    <property type="entry name" value="LRR_6"/>
    <property type="match status" value="3"/>
</dbReference>
<name>T0R4Z6_SAPDV</name>
<protein>
    <recommendedName>
        <fullName evidence="6">F-box domain-containing protein</fullName>
    </recommendedName>
</protein>
<dbReference type="SUPFAM" id="SSF52047">
    <property type="entry name" value="RNI-like"/>
    <property type="match status" value="1"/>
</dbReference>
<dbReference type="Proteomes" id="UP000030762">
    <property type="component" value="Unassembled WGS sequence"/>
</dbReference>
<dbReference type="InterPro" id="IPR001611">
    <property type="entry name" value="Leu-rich_rpt"/>
</dbReference>
<organism evidence="4 5">
    <name type="scientific">Saprolegnia diclina (strain VS20)</name>
    <dbReference type="NCBI Taxonomy" id="1156394"/>
    <lineage>
        <taxon>Eukaryota</taxon>
        <taxon>Sar</taxon>
        <taxon>Stramenopiles</taxon>
        <taxon>Oomycota</taxon>
        <taxon>Saprolegniomycetes</taxon>
        <taxon>Saprolegniales</taxon>
        <taxon>Saprolegniaceae</taxon>
        <taxon>Saprolegnia</taxon>
    </lineage>
</organism>
<dbReference type="STRING" id="1156394.T0R4Z6"/>
<proteinExistence type="predicted"/>
<dbReference type="GO" id="GO:0005634">
    <property type="term" value="C:nucleus"/>
    <property type="evidence" value="ECO:0007669"/>
    <property type="project" value="TreeGrafter"/>
</dbReference>
<dbReference type="AlphaFoldDB" id="T0R4Z6"/>
<evidence type="ECO:0000313" key="5">
    <source>
        <dbReference type="Proteomes" id="UP000030762"/>
    </source>
</evidence>
<dbReference type="GO" id="GO:0048471">
    <property type="term" value="C:perinuclear region of cytoplasm"/>
    <property type="evidence" value="ECO:0007669"/>
    <property type="project" value="TreeGrafter"/>
</dbReference>
<dbReference type="eggNOG" id="KOG4308">
    <property type="taxonomic scope" value="Eukaryota"/>
</dbReference>
<dbReference type="OMA" id="VFWEHQF"/>
<keyword evidence="5" id="KW-1185">Reference proteome</keyword>
<dbReference type="SMART" id="SM00368">
    <property type="entry name" value="LRR_RI"/>
    <property type="match status" value="4"/>
</dbReference>
<sequence>MLGTPSLVELCATQAAASCAVDEIAAAVAWLPTEAIERVWAHMSAKRLRKFELALPSACPDDAVALLEALQAQWRERIRRDVRSLNHKLDSSKYFDNASEATTFIATTRVTTCYRRAYWEHQFRKRLVEHDMDHVAGAAASADDVPLALFSGVVHQVKVRGREMTRANVDVLLSLPSIERLELHHAQVSDDLWRLLSELIETLPALREVCLLHSKLPTVAPLLAAMARRRGHPIDVLGFSSVKMSPIALREIVASFQRDGGSRLCRLRLNNSVTDVAGVNALVACGSRALDTLVLQFNELEDEALDDLTEPSNLKHVSLAHNCLTNIGPVAHCRQLLSLDLSSNELGDAGASQLATDVLPHLTNLTALYLVNCTITDVGAAVLLPAITTQAHIATLNLSRNFVGPAFGTELSAFIASNTVVHTLHLSSIGLGDTPPSPFLVALASNRTLRRLSLGENRLRNQGAVAVFCALVQRAALVPFEAVDLRGNLLSDDGLRSLVAATSGRKRKASQLKWSSDAHLIDELNLQDNVFQPETVREAFQRLAPCIQHVFMSHIEPASTVAYDDEA</sequence>
<evidence type="ECO:0000256" key="1">
    <source>
        <dbReference type="ARBA" id="ARBA00022468"/>
    </source>
</evidence>
<accession>T0R4Z6</accession>
<dbReference type="GeneID" id="19942130"/>
<dbReference type="RefSeq" id="XP_008605149.1">
    <property type="nucleotide sequence ID" value="XM_008606927.1"/>
</dbReference>
<reference evidence="4 5" key="1">
    <citation type="submission" date="2012-04" db="EMBL/GenBank/DDBJ databases">
        <title>The Genome Sequence of Saprolegnia declina VS20.</title>
        <authorList>
            <consortium name="The Broad Institute Genome Sequencing Platform"/>
            <person name="Russ C."/>
            <person name="Nusbaum C."/>
            <person name="Tyler B."/>
            <person name="van West P."/>
            <person name="Dieguez-Uribeondo J."/>
            <person name="de Bruijn I."/>
            <person name="Tripathy S."/>
            <person name="Jiang R."/>
            <person name="Young S.K."/>
            <person name="Zeng Q."/>
            <person name="Gargeya S."/>
            <person name="Fitzgerald M."/>
            <person name="Haas B."/>
            <person name="Abouelleil A."/>
            <person name="Alvarado L."/>
            <person name="Arachchi H.M."/>
            <person name="Berlin A."/>
            <person name="Chapman S.B."/>
            <person name="Goldberg J."/>
            <person name="Griggs A."/>
            <person name="Gujja S."/>
            <person name="Hansen M."/>
            <person name="Howarth C."/>
            <person name="Imamovic A."/>
            <person name="Larimer J."/>
            <person name="McCowen C."/>
            <person name="Montmayeur A."/>
            <person name="Murphy C."/>
            <person name="Neiman D."/>
            <person name="Pearson M."/>
            <person name="Priest M."/>
            <person name="Roberts A."/>
            <person name="Saif S."/>
            <person name="Shea T."/>
            <person name="Sisk P."/>
            <person name="Sykes S."/>
            <person name="Wortman J."/>
            <person name="Nusbaum C."/>
            <person name="Birren B."/>
        </authorList>
    </citation>
    <scope>NUCLEOTIDE SEQUENCE [LARGE SCALE GENOMIC DNA]</scope>
    <source>
        <strain evidence="4 5">VS20</strain>
    </source>
</reference>
<dbReference type="GO" id="GO:0005096">
    <property type="term" value="F:GTPase activator activity"/>
    <property type="evidence" value="ECO:0007669"/>
    <property type="project" value="UniProtKB-KW"/>
</dbReference>
<dbReference type="VEuPathDB" id="FungiDB:SDRG_01403"/>
<keyword evidence="1" id="KW-0343">GTPase activation</keyword>